<feature type="region of interest" description="Disordered" evidence="1">
    <location>
        <begin position="87"/>
        <end position="111"/>
    </location>
</feature>
<name>A0A178Z520_9EURO</name>
<feature type="compositionally biased region" description="Basic and acidic residues" evidence="1">
    <location>
        <begin position="97"/>
        <end position="106"/>
    </location>
</feature>
<dbReference type="AlphaFoldDB" id="A0A178Z520"/>
<accession>A0A178Z520</accession>
<evidence type="ECO:0000313" key="3">
    <source>
        <dbReference type="Proteomes" id="UP000078343"/>
    </source>
</evidence>
<dbReference type="Proteomes" id="UP000078343">
    <property type="component" value="Unassembled WGS sequence"/>
</dbReference>
<dbReference type="EMBL" id="LVYI01000015">
    <property type="protein sequence ID" value="OAP54175.1"/>
    <property type="molecule type" value="Genomic_DNA"/>
</dbReference>
<comment type="caution">
    <text evidence="2">The sequence shown here is derived from an EMBL/GenBank/DDBJ whole genome shotgun (WGS) entry which is preliminary data.</text>
</comment>
<keyword evidence="3" id="KW-1185">Reference proteome</keyword>
<reference evidence="2 3" key="1">
    <citation type="submission" date="2016-04" db="EMBL/GenBank/DDBJ databases">
        <title>Draft genome of Fonsecaea erecta CBS 125763.</title>
        <authorList>
            <person name="Weiss V.A."/>
            <person name="Vicente V.A."/>
            <person name="Raittz R.T."/>
            <person name="Moreno L.F."/>
            <person name="De Souza E.M."/>
            <person name="Pedrosa F.O."/>
            <person name="Steffens M.B."/>
            <person name="Faoro H."/>
            <person name="Tadra-Sfeir M.Z."/>
            <person name="Najafzadeh M.J."/>
            <person name="Felipe M.S."/>
            <person name="Teixeira M."/>
            <person name="Sun J."/>
            <person name="Xi L."/>
            <person name="Gomes R."/>
            <person name="De Azevedo C.M."/>
            <person name="Salgado C.G."/>
            <person name="Da Silva M.B."/>
            <person name="Nascimento M.F."/>
            <person name="Queiroz-Telles F."/>
            <person name="Attili D.S."/>
            <person name="Gorbushina A."/>
        </authorList>
    </citation>
    <scope>NUCLEOTIDE SEQUENCE [LARGE SCALE GENOMIC DNA]</scope>
    <source>
        <strain evidence="2 3">CBS 125763</strain>
    </source>
</reference>
<gene>
    <name evidence="2" type="ORF">AYL99_11710</name>
</gene>
<dbReference type="Gene3D" id="3.50.50.60">
    <property type="entry name" value="FAD/NAD(P)-binding domain"/>
    <property type="match status" value="1"/>
</dbReference>
<organism evidence="2 3">
    <name type="scientific">Fonsecaea erecta</name>
    <dbReference type="NCBI Taxonomy" id="1367422"/>
    <lineage>
        <taxon>Eukaryota</taxon>
        <taxon>Fungi</taxon>
        <taxon>Dikarya</taxon>
        <taxon>Ascomycota</taxon>
        <taxon>Pezizomycotina</taxon>
        <taxon>Eurotiomycetes</taxon>
        <taxon>Chaetothyriomycetidae</taxon>
        <taxon>Chaetothyriales</taxon>
        <taxon>Herpotrichiellaceae</taxon>
        <taxon>Fonsecaea</taxon>
    </lineage>
</organism>
<sequence>MAYLRGTRGYLWRPPRPPGRLLPPLLDGHQCKLQGHRVSSHQQSRRCEEGSCTFKHYPDHSVDFFYHTNEAPHLLKKSRYWRADKKRLSTMPASPPSRREGSRDRSSSGGIEEVYEVTLDRAASSSLSIACCGHRGPRTARMKEQQYMDDDAASMIAEVKSVDKVTPKLQYFFGGNSTMATCSTHGALTPTQVDSGIQDSVKQFYEDTLKSARDRRVGITRLHAEDCFHGRKEVESHQT</sequence>
<protein>
    <submittedName>
        <fullName evidence="2">Uncharacterized protein</fullName>
    </submittedName>
</protein>
<dbReference type="GeneID" id="30015878"/>
<dbReference type="RefSeq" id="XP_018687542.1">
    <property type="nucleotide sequence ID" value="XM_018843215.1"/>
</dbReference>
<dbReference type="OrthoDB" id="10252157at2759"/>
<evidence type="ECO:0000256" key="1">
    <source>
        <dbReference type="SAM" id="MobiDB-lite"/>
    </source>
</evidence>
<dbReference type="InterPro" id="IPR036188">
    <property type="entry name" value="FAD/NAD-bd_sf"/>
</dbReference>
<dbReference type="STRING" id="1367422.A0A178Z520"/>
<proteinExistence type="predicted"/>
<evidence type="ECO:0000313" key="2">
    <source>
        <dbReference type="EMBL" id="OAP54175.1"/>
    </source>
</evidence>